<reference evidence="1" key="1">
    <citation type="journal article" date="2021" name="Proc. Natl. Acad. Sci. U.S.A.">
        <title>A Catalog of Tens of Thousands of Viruses from Human Metagenomes Reveals Hidden Associations with Chronic Diseases.</title>
        <authorList>
            <person name="Tisza M.J."/>
            <person name="Buck C.B."/>
        </authorList>
    </citation>
    <scope>NUCLEOTIDE SEQUENCE</scope>
    <source>
        <strain evidence="1">CtkmZ20</strain>
    </source>
</reference>
<proteinExistence type="predicted"/>
<organism evidence="1">
    <name type="scientific">Myoviridae sp. ctkmZ20</name>
    <dbReference type="NCBI Taxonomy" id="2825166"/>
    <lineage>
        <taxon>Viruses</taxon>
        <taxon>Duplodnaviria</taxon>
        <taxon>Heunggongvirae</taxon>
        <taxon>Uroviricota</taxon>
        <taxon>Caudoviricetes</taxon>
    </lineage>
</organism>
<evidence type="ECO:0000313" key="1">
    <source>
        <dbReference type="EMBL" id="DAD97861.1"/>
    </source>
</evidence>
<sequence length="39" mass="4883">MMQRYTFLYKINENENIFMLNFINSNNLKVLLLKYCYQN</sequence>
<dbReference type="EMBL" id="BK015248">
    <property type="protein sequence ID" value="DAD97861.1"/>
    <property type="molecule type" value="Genomic_DNA"/>
</dbReference>
<protein>
    <submittedName>
        <fullName evidence="1">Uncharacterized protein</fullName>
    </submittedName>
</protein>
<accession>A0A8S5NST6</accession>
<name>A0A8S5NST6_9CAUD</name>